<dbReference type="InterPro" id="IPR044189">
    <property type="entry name" value="XPO4/7-like"/>
</dbReference>
<dbReference type="SUPFAM" id="SSF48371">
    <property type="entry name" value="ARM repeat"/>
    <property type="match status" value="1"/>
</dbReference>
<evidence type="ECO:0000256" key="7">
    <source>
        <dbReference type="ARBA" id="ARBA00023242"/>
    </source>
</evidence>
<reference evidence="9" key="1">
    <citation type="submission" date="2022-07" db="EMBL/GenBank/DDBJ databases">
        <title>Phylogenomic reconstructions and comparative analyses of Kickxellomycotina fungi.</title>
        <authorList>
            <person name="Reynolds N.K."/>
            <person name="Stajich J.E."/>
            <person name="Barry K."/>
            <person name="Grigoriev I.V."/>
            <person name="Crous P."/>
            <person name="Smith M.E."/>
        </authorList>
    </citation>
    <scope>NUCLEOTIDE SEQUENCE</scope>
    <source>
        <strain evidence="9">NBRC 105413</strain>
    </source>
</reference>
<evidence type="ECO:0000256" key="2">
    <source>
        <dbReference type="ARBA" id="ARBA00004496"/>
    </source>
</evidence>
<evidence type="ECO:0000313" key="9">
    <source>
        <dbReference type="EMBL" id="KAJ1644805.1"/>
    </source>
</evidence>
<evidence type="ECO:0000256" key="1">
    <source>
        <dbReference type="ARBA" id="ARBA00004123"/>
    </source>
</evidence>
<keyword evidence="10" id="KW-1185">Reference proteome</keyword>
<evidence type="ECO:0000313" key="10">
    <source>
        <dbReference type="Proteomes" id="UP001145021"/>
    </source>
</evidence>
<dbReference type="Proteomes" id="UP001145021">
    <property type="component" value="Unassembled WGS sequence"/>
</dbReference>
<proteinExistence type="inferred from homology"/>
<evidence type="ECO:0000256" key="3">
    <source>
        <dbReference type="ARBA" id="ARBA00009466"/>
    </source>
</evidence>
<name>A0A9W7XKV7_9FUNG</name>
<comment type="caution">
    <text evidence="9">The sequence shown here is derived from an EMBL/GenBank/DDBJ whole genome shotgun (WGS) entry which is preliminary data.</text>
</comment>
<dbReference type="PANTHER" id="PTHR12596">
    <property type="entry name" value="EXPORTIN 4,7-RELATED"/>
    <property type="match status" value="1"/>
</dbReference>
<sequence>MRHVPTAKFFALRGIKESLVNGYAVLGLNEAISLRDELYQFAVAASRQLESFVLDSLCWVIAVITKRAWIDSSEEQRMLFTRTLCEDITVHNTPCIGLITATYLIDEISGGSKCSEFNLPWEFHYMCKASFEKVHLMYLFEAALKVMHRQLQRSLAQQSISSSGSHTIAYERRSALHVAERVLNWAFTSLDANKLADSSFGGSIGALSAKNSASSGSDIQGRARSGDLDGGDDYEAPGLAILDSDLRSRTPLFPTEWQSLLLDSSVVGLFFSIYEATVSDQMHMYFSPGSSHIALQCMIQISGLRGKGIFAETATKSTDSMRADYANTIMQSQLRVLHHVCTMDFTSEASEDLVVTTTQMIRRFIEAQLDEQPVTMVAGERLHPLALLAAGVPETFGYFGEVSKFICLLLRAASGILKSDEHHDIDEEFGDMDNYFVMQAFDELASAWTSVINEIREWGYLVEASLESSDKAKISASSGGATTDIEGRLDNQNVLKSFTQFLTSTACMIRSEYIQLRMLVCEDSVKESSSRNDAQSIDHSLLAKDYIVYEDQLQFFGLLARLDIRTSIDRIYESLCSRCSALQSEFNRLESAMSNGTYASASDESTQRSIDILHEQIHWIVLLIGYTLADSGNSERVLIPSSVSESSLASHDIEHDCVVQSVVSILKTLQFELMSPSSILAAYGSPLLVETLFWALRRIVPVYFMVEMSDYRHMSPHIVSAFGRPADGGNGIALIESILEFVRRAFDLWTAEEDVLQMCVDMLLAFSQRSSIARPITQSIKFSSLMLYFTSNISRFPVSIHGSMVEALASLCSHSSSEDHERAFLELKSLILMNIAQVVQDPDFNQHREESQVISRLLDGLDMLDGIVSSANFTNMHMVFDLLFEVQPFFEQMLSIYPRGQEIPCKVIQIFESATRYCDISSLPDNEQMTQFSLNVRAILQKYQQSQDVIRTSHPDTDMDTLSRITTLTLAISHLVRNEMGFAPNELERSISQEVSDSFGETEIFGLYCLHTTATDAQITTPTVMRVYMQLLSELVQFRLPSMIRWLPAATWQAVMNMLLAGIDNNIYDVEQRTYEAINKLGAYIKIVGIQGMSPELQQIFQQSIQQFLSKLFSALLFSPFDSQLVEPAGTALVILGLIDSEHMKNCFQNILQDKSAMLAERLTAVFANFNRSMESCEAIRLFLHSSGPIPEPIDSVSLRQPLFEFLVSARAVVHVK</sequence>
<keyword evidence="5" id="KW-0963">Cytoplasm</keyword>
<evidence type="ECO:0000256" key="8">
    <source>
        <dbReference type="SAM" id="MobiDB-lite"/>
    </source>
</evidence>
<evidence type="ECO:0008006" key="11">
    <source>
        <dbReference type="Google" id="ProtNLM"/>
    </source>
</evidence>
<dbReference type="AlphaFoldDB" id="A0A9W7XKV7"/>
<gene>
    <name evidence="9" type="ORF">LPJ64_003553</name>
</gene>
<evidence type="ECO:0000256" key="5">
    <source>
        <dbReference type="ARBA" id="ARBA00022490"/>
    </source>
</evidence>
<protein>
    <recommendedName>
        <fullName evidence="11">Exportin-1 C-terminal domain-containing protein</fullName>
    </recommendedName>
</protein>
<comment type="similarity">
    <text evidence="3">Belongs to the exportin family.</text>
</comment>
<keyword evidence="4" id="KW-0813">Transport</keyword>
<evidence type="ECO:0000256" key="4">
    <source>
        <dbReference type="ARBA" id="ARBA00022448"/>
    </source>
</evidence>
<feature type="region of interest" description="Disordered" evidence="8">
    <location>
        <begin position="209"/>
        <end position="231"/>
    </location>
</feature>
<dbReference type="GO" id="GO:0005737">
    <property type="term" value="C:cytoplasm"/>
    <property type="evidence" value="ECO:0007669"/>
    <property type="project" value="UniProtKB-SubCell"/>
</dbReference>
<keyword evidence="6" id="KW-0653">Protein transport</keyword>
<accession>A0A9W7XKV7</accession>
<dbReference type="GO" id="GO:0005049">
    <property type="term" value="F:nuclear export signal receptor activity"/>
    <property type="evidence" value="ECO:0007669"/>
    <property type="project" value="InterPro"/>
</dbReference>
<dbReference type="GO" id="GO:0006611">
    <property type="term" value="P:protein export from nucleus"/>
    <property type="evidence" value="ECO:0007669"/>
    <property type="project" value="TreeGrafter"/>
</dbReference>
<dbReference type="InterPro" id="IPR016024">
    <property type="entry name" value="ARM-type_fold"/>
</dbReference>
<evidence type="ECO:0000256" key="6">
    <source>
        <dbReference type="ARBA" id="ARBA00022927"/>
    </source>
</evidence>
<comment type="subcellular location">
    <subcellularLocation>
        <location evidence="2">Cytoplasm</location>
    </subcellularLocation>
    <subcellularLocation>
        <location evidence="1">Nucleus</location>
    </subcellularLocation>
</comment>
<dbReference type="GO" id="GO:0005643">
    <property type="term" value="C:nuclear pore"/>
    <property type="evidence" value="ECO:0007669"/>
    <property type="project" value="TreeGrafter"/>
</dbReference>
<organism evidence="9 10">
    <name type="scientific">Coemansia asiatica</name>
    <dbReference type="NCBI Taxonomy" id="1052880"/>
    <lineage>
        <taxon>Eukaryota</taxon>
        <taxon>Fungi</taxon>
        <taxon>Fungi incertae sedis</taxon>
        <taxon>Zoopagomycota</taxon>
        <taxon>Kickxellomycotina</taxon>
        <taxon>Kickxellomycetes</taxon>
        <taxon>Kickxellales</taxon>
        <taxon>Kickxellaceae</taxon>
        <taxon>Coemansia</taxon>
    </lineage>
</organism>
<dbReference type="EMBL" id="JANBOH010000141">
    <property type="protein sequence ID" value="KAJ1644805.1"/>
    <property type="molecule type" value="Genomic_DNA"/>
</dbReference>
<keyword evidence="7" id="KW-0539">Nucleus</keyword>
<dbReference type="PANTHER" id="PTHR12596:SF1">
    <property type="entry name" value="EXPORTIN-4"/>
    <property type="match status" value="1"/>
</dbReference>
<feature type="compositionally biased region" description="Polar residues" evidence="8">
    <location>
        <begin position="209"/>
        <end position="218"/>
    </location>
</feature>